<dbReference type="FunFam" id="3.40.1700.10:FF:000002">
    <property type="entry name" value="Diadenylate cyclase"/>
    <property type="match status" value="1"/>
</dbReference>
<dbReference type="InterPro" id="IPR036888">
    <property type="entry name" value="DNA_integrity_DisA_N_sf"/>
</dbReference>
<evidence type="ECO:0000256" key="4">
    <source>
        <dbReference type="ARBA" id="ARBA00022692"/>
    </source>
</evidence>
<keyword evidence="3 10" id="KW-0808">Transferase</keyword>
<dbReference type="InterPro" id="IPR014046">
    <property type="entry name" value="C-di-AMP_synthase"/>
</dbReference>
<accession>A0A7G9GHI7</accession>
<dbReference type="AlphaFoldDB" id="A0A7G9GHI7"/>
<keyword evidence="2 10" id="KW-1003">Cell membrane</keyword>
<dbReference type="EC" id="2.7.7.85" evidence="10"/>
<dbReference type="PANTHER" id="PTHR34185">
    <property type="entry name" value="DIADENYLATE CYCLASE"/>
    <property type="match status" value="1"/>
</dbReference>
<evidence type="ECO:0000256" key="10">
    <source>
        <dbReference type="HAMAP-Rule" id="MF_01499"/>
    </source>
</evidence>
<name>A0A7G9GHI7_9FIRM</name>
<keyword evidence="7 10" id="KW-0067">ATP-binding</keyword>
<dbReference type="GO" id="GO:0006171">
    <property type="term" value="P:cAMP biosynthetic process"/>
    <property type="evidence" value="ECO:0007669"/>
    <property type="project" value="InterPro"/>
</dbReference>
<evidence type="ECO:0000256" key="6">
    <source>
        <dbReference type="ARBA" id="ARBA00022741"/>
    </source>
</evidence>
<dbReference type="RefSeq" id="WP_249329623.1">
    <property type="nucleotide sequence ID" value="NZ_CP060635.1"/>
</dbReference>
<evidence type="ECO:0000256" key="9">
    <source>
        <dbReference type="ARBA" id="ARBA00023136"/>
    </source>
</evidence>
<comment type="subunit">
    <text evidence="10">Probably a homodimer.</text>
</comment>
<comment type="function">
    <text evidence="10">Catalyzes the condensation of 2 ATP molecules into cyclic di-AMP (c-di-AMP), a second messenger used to regulate differing processes in different bacteria.</text>
</comment>
<dbReference type="Proteomes" id="UP000515860">
    <property type="component" value="Chromosome"/>
</dbReference>
<evidence type="ECO:0000313" key="13">
    <source>
        <dbReference type="Proteomes" id="UP000515860"/>
    </source>
</evidence>
<feature type="transmembrane region" description="Helical" evidence="10">
    <location>
        <begin position="75"/>
        <end position="93"/>
    </location>
</feature>
<feature type="transmembrane region" description="Helical" evidence="10">
    <location>
        <begin position="24"/>
        <end position="44"/>
    </location>
</feature>
<protein>
    <recommendedName>
        <fullName evidence="10">Diadenylate cyclase</fullName>
        <shortName evidence="10">DAC</shortName>
        <ecNumber evidence="10">2.7.7.85</ecNumber>
    </recommendedName>
    <alternativeName>
        <fullName evidence="10">Cyclic-di-AMP synthase</fullName>
        <shortName evidence="10">c-di-AMP synthase</shortName>
    </alternativeName>
</protein>
<evidence type="ECO:0000313" key="12">
    <source>
        <dbReference type="EMBL" id="QNM10269.1"/>
    </source>
</evidence>
<feature type="transmembrane region" description="Helical" evidence="10">
    <location>
        <begin position="51"/>
        <end position="69"/>
    </location>
</feature>
<evidence type="ECO:0000256" key="5">
    <source>
        <dbReference type="ARBA" id="ARBA00022695"/>
    </source>
</evidence>
<dbReference type="KEGG" id="whj:H9Q79_08400"/>
<keyword evidence="13" id="KW-1185">Reference proteome</keyword>
<dbReference type="Pfam" id="PF02457">
    <property type="entry name" value="DAC"/>
    <property type="match status" value="1"/>
</dbReference>
<dbReference type="Pfam" id="PF19293">
    <property type="entry name" value="CdaA_N"/>
    <property type="match status" value="1"/>
</dbReference>
<dbReference type="GO" id="GO:0004016">
    <property type="term" value="F:adenylate cyclase activity"/>
    <property type="evidence" value="ECO:0007669"/>
    <property type="project" value="UniProtKB-UniRule"/>
</dbReference>
<evidence type="ECO:0000259" key="11">
    <source>
        <dbReference type="PROSITE" id="PS51794"/>
    </source>
</evidence>
<dbReference type="EMBL" id="CP060635">
    <property type="protein sequence ID" value="QNM10269.1"/>
    <property type="molecule type" value="Genomic_DNA"/>
</dbReference>
<dbReference type="GO" id="GO:0005524">
    <property type="term" value="F:ATP binding"/>
    <property type="evidence" value="ECO:0007669"/>
    <property type="project" value="UniProtKB-UniRule"/>
</dbReference>
<organism evidence="12 13">
    <name type="scientific">Wansuia hejianensis</name>
    <dbReference type="NCBI Taxonomy" id="2763667"/>
    <lineage>
        <taxon>Bacteria</taxon>
        <taxon>Bacillati</taxon>
        <taxon>Bacillota</taxon>
        <taxon>Clostridia</taxon>
        <taxon>Lachnospirales</taxon>
        <taxon>Lachnospiraceae</taxon>
        <taxon>Wansuia</taxon>
    </lineage>
</organism>
<proteinExistence type="inferred from homology"/>
<comment type="similarity">
    <text evidence="10">Belongs to the adenylate cyclase family. DacA/CdaA subfamily.</text>
</comment>
<gene>
    <name evidence="10" type="primary">dacA</name>
    <name evidence="12" type="ORF">H9Q79_08400</name>
</gene>
<dbReference type="PANTHER" id="PTHR34185:SF1">
    <property type="entry name" value="DIADENYLATE CYCLASE"/>
    <property type="match status" value="1"/>
</dbReference>
<dbReference type="PIRSF" id="PIRSF004793">
    <property type="entry name" value="UCP004793"/>
    <property type="match status" value="1"/>
</dbReference>
<evidence type="ECO:0000256" key="1">
    <source>
        <dbReference type="ARBA" id="ARBA00000877"/>
    </source>
</evidence>
<keyword evidence="9 10" id="KW-0472">Membrane</keyword>
<dbReference type="GO" id="GO:0106408">
    <property type="term" value="F:diadenylate cyclase activity"/>
    <property type="evidence" value="ECO:0007669"/>
    <property type="project" value="UniProtKB-EC"/>
</dbReference>
<dbReference type="InterPro" id="IPR050338">
    <property type="entry name" value="DisA"/>
</dbReference>
<evidence type="ECO:0000256" key="2">
    <source>
        <dbReference type="ARBA" id="ARBA00022475"/>
    </source>
</evidence>
<keyword evidence="5 10" id="KW-0548">Nucleotidyltransferase</keyword>
<dbReference type="SUPFAM" id="SSF143597">
    <property type="entry name" value="YojJ-like"/>
    <property type="match status" value="1"/>
</dbReference>
<evidence type="ECO:0000256" key="7">
    <source>
        <dbReference type="ARBA" id="ARBA00022840"/>
    </source>
</evidence>
<sequence>MEAFWNWIRIHVVSWLAPPKTIEIIDIVQVLLIAYFVYHLILWVKNTRAYTLLKGILFIVAFVVVANVLNMDVIVWLLGNLSVAAITAVVIIFQPELRKVLEQMGHKNPLSSLFSLSRVSEVANMRFSDQTINELVRASFEMGEVKTGALIVVEREVRLEEYEKTGIPVDAILTGQLLINIFEHNTPLHDGAVIVRNNRVMAATCYLPLSDNMELNKKLGTRHRAGVGISEVSDSLTIIVSEETGNVSYAMEGELHTAVTPSELREQLHKIQKLYQMDYTRFRRKGRDKRENKSAQ</sequence>
<dbReference type="InterPro" id="IPR003390">
    <property type="entry name" value="DNA_integrity_scan_DisA_N"/>
</dbReference>
<dbReference type="InterPro" id="IPR045585">
    <property type="entry name" value="CdaA_N"/>
</dbReference>
<comment type="catalytic activity">
    <reaction evidence="1 10">
        <text>2 ATP = 3',3'-c-di-AMP + 2 diphosphate</text>
        <dbReference type="Rhea" id="RHEA:35655"/>
        <dbReference type="ChEBI" id="CHEBI:30616"/>
        <dbReference type="ChEBI" id="CHEBI:33019"/>
        <dbReference type="ChEBI" id="CHEBI:71500"/>
        <dbReference type="EC" id="2.7.7.85"/>
    </reaction>
</comment>
<comment type="caution">
    <text evidence="10">Lacks conserved residue(s) required for the propagation of feature annotation.</text>
</comment>
<keyword evidence="4 10" id="KW-0812">Transmembrane</keyword>
<evidence type="ECO:0000256" key="3">
    <source>
        <dbReference type="ARBA" id="ARBA00022679"/>
    </source>
</evidence>
<dbReference type="PROSITE" id="PS51794">
    <property type="entry name" value="DAC"/>
    <property type="match status" value="1"/>
</dbReference>
<evidence type="ECO:0000256" key="8">
    <source>
        <dbReference type="ARBA" id="ARBA00022989"/>
    </source>
</evidence>
<dbReference type="Gene3D" id="3.40.1700.10">
    <property type="entry name" value="DNA integrity scanning protein, DisA, N-terminal domain"/>
    <property type="match status" value="1"/>
</dbReference>
<dbReference type="NCBIfam" id="TIGR00159">
    <property type="entry name" value="diadenylate cyclase CdaA"/>
    <property type="match status" value="1"/>
</dbReference>
<dbReference type="HAMAP" id="MF_01499">
    <property type="entry name" value="DacA"/>
    <property type="match status" value="1"/>
</dbReference>
<keyword evidence="6 10" id="KW-0547">Nucleotide-binding</keyword>
<dbReference type="InterPro" id="IPR034701">
    <property type="entry name" value="CdaA"/>
</dbReference>
<reference evidence="12 13" key="1">
    <citation type="submission" date="2020-08" db="EMBL/GenBank/DDBJ databases">
        <authorList>
            <person name="Liu C."/>
            <person name="Sun Q."/>
        </authorList>
    </citation>
    <scope>NUCLEOTIDE SEQUENCE [LARGE SCALE GENOMIC DNA]</scope>
    <source>
        <strain evidence="12 13">NSJ-29</strain>
    </source>
</reference>
<keyword evidence="8 10" id="KW-1133">Transmembrane helix</keyword>
<feature type="domain" description="DAC" evidence="11">
    <location>
        <begin position="94"/>
        <end position="261"/>
    </location>
</feature>